<accession>A0A0N4ZGL7</accession>
<dbReference type="AlphaFoldDB" id="A0A0N4ZGL7"/>
<evidence type="ECO:0000259" key="1">
    <source>
        <dbReference type="PROSITE" id="PS50181"/>
    </source>
</evidence>
<protein>
    <submittedName>
        <fullName evidence="3">F-box domain-containing protein</fullName>
    </submittedName>
</protein>
<dbReference type="WBParaSite" id="PTRK_0000692400.1">
    <property type="protein sequence ID" value="PTRK_0000692400.1"/>
    <property type="gene ID" value="PTRK_0000692400"/>
</dbReference>
<dbReference type="Gene3D" id="1.20.1280.50">
    <property type="match status" value="1"/>
</dbReference>
<dbReference type="PROSITE" id="PS50181">
    <property type="entry name" value="FBOX"/>
    <property type="match status" value="1"/>
</dbReference>
<dbReference type="SUPFAM" id="SSF81383">
    <property type="entry name" value="F-box domain"/>
    <property type="match status" value="1"/>
</dbReference>
<feature type="domain" description="F-box" evidence="1">
    <location>
        <begin position="1"/>
        <end position="54"/>
    </location>
</feature>
<evidence type="ECO:0000313" key="3">
    <source>
        <dbReference type="WBParaSite" id="PTRK_0000692400.1"/>
    </source>
</evidence>
<dbReference type="Pfam" id="PF12937">
    <property type="entry name" value="F-box-like"/>
    <property type="match status" value="1"/>
</dbReference>
<reference evidence="3" key="1">
    <citation type="submission" date="2017-02" db="UniProtKB">
        <authorList>
            <consortium name="WormBaseParasite"/>
        </authorList>
    </citation>
    <scope>IDENTIFICATION</scope>
</reference>
<organism evidence="2 3">
    <name type="scientific">Parastrongyloides trichosuri</name>
    <name type="common">Possum-specific nematode worm</name>
    <dbReference type="NCBI Taxonomy" id="131310"/>
    <lineage>
        <taxon>Eukaryota</taxon>
        <taxon>Metazoa</taxon>
        <taxon>Ecdysozoa</taxon>
        <taxon>Nematoda</taxon>
        <taxon>Chromadorea</taxon>
        <taxon>Rhabditida</taxon>
        <taxon>Tylenchina</taxon>
        <taxon>Panagrolaimomorpha</taxon>
        <taxon>Strongyloidoidea</taxon>
        <taxon>Strongyloididae</taxon>
        <taxon>Parastrongyloides</taxon>
    </lineage>
</organism>
<dbReference type="InterPro" id="IPR036047">
    <property type="entry name" value="F-box-like_dom_sf"/>
</dbReference>
<dbReference type="Proteomes" id="UP000038045">
    <property type="component" value="Unplaced"/>
</dbReference>
<proteinExistence type="predicted"/>
<dbReference type="SMART" id="SM00256">
    <property type="entry name" value="FBOX"/>
    <property type="match status" value="1"/>
</dbReference>
<sequence>MNVPTLPPEILKHIFTYVDWVTLKNIRLTCKQFYYIVKKNIRDMQKPTLFYLSIESAVRENGSREIKLNYECEGYAPYSDQLTNDCLEEWKKLKDLEKLLSKTNLRYINEMEIKIHGNTKIFNVINRYFKPGTSFTCLCIYIYNSPVFKGFAEFMSKIKYVREFWLPHLCFQNQSIPQNYVLPIDKYITRLTFKECPCTPFINAKMIKYFIENNPELYYLNLSTYRRHYERDVIKTIMNQLKKNTIGCSPHDFYISFRTIGISYNLENEFHNHFFGTDYRLKEIDEEFDIPYYKASLPCGSCNEEKVITVRMSHYNINHPHFCELPEDDDA</sequence>
<keyword evidence="2" id="KW-1185">Reference proteome</keyword>
<evidence type="ECO:0000313" key="2">
    <source>
        <dbReference type="Proteomes" id="UP000038045"/>
    </source>
</evidence>
<dbReference type="InterPro" id="IPR001810">
    <property type="entry name" value="F-box_dom"/>
</dbReference>
<name>A0A0N4ZGL7_PARTI</name>
<dbReference type="CDD" id="cd09917">
    <property type="entry name" value="F-box_SF"/>
    <property type="match status" value="1"/>
</dbReference>